<comment type="caution">
    <text evidence="2">The sequence shown here is derived from an EMBL/GenBank/DDBJ whole genome shotgun (WGS) entry which is preliminary data.</text>
</comment>
<name>A0ABQ5RDQ8_9MICO</name>
<organism evidence="2 3">
    <name type="scientific">Brachybacterium conglomeratum</name>
    <dbReference type="NCBI Taxonomy" id="47846"/>
    <lineage>
        <taxon>Bacteria</taxon>
        <taxon>Bacillati</taxon>
        <taxon>Actinomycetota</taxon>
        <taxon>Actinomycetes</taxon>
        <taxon>Micrococcales</taxon>
        <taxon>Dermabacteraceae</taxon>
        <taxon>Brachybacterium</taxon>
    </lineage>
</organism>
<feature type="region of interest" description="Disordered" evidence="1">
    <location>
        <begin position="41"/>
        <end position="62"/>
    </location>
</feature>
<reference evidence="2" key="1">
    <citation type="submission" date="2022-12" db="EMBL/GenBank/DDBJ databases">
        <title>Reference genome sequencing for broad-spectrum identification of bacterial and archaeal isolates by mass spectrometry.</title>
        <authorList>
            <person name="Sekiguchi Y."/>
            <person name="Tourlousse D.M."/>
        </authorList>
    </citation>
    <scope>NUCLEOTIDE SEQUENCE</scope>
    <source>
        <strain evidence="2">5-2</strain>
    </source>
</reference>
<sequence>MSYIGKSCWTTTAVMISGAFVIRQEVAGSAASYGAGIGDIGTRPVRGRRRAEQEGGGPVRRYRGRLDATSTARSRHALRWIPVVPDAHHPWGS</sequence>
<gene>
    <name evidence="2" type="ORF">BCONGLO52_08740</name>
</gene>
<evidence type="ECO:0000313" key="3">
    <source>
        <dbReference type="Proteomes" id="UP001144451"/>
    </source>
</evidence>
<proteinExistence type="predicted"/>
<dbReference type="Proteomes" id="UP001144451">
    <property type="component" value="Unassembled WGS sequence"/>
</dbReference>
<accession>A0ABQ5RDQ8</accession>
<evidence type="ECO:0000313" key="2">
    <source>
        <dbReference type="EMBL" id="GLI30033.1"/>
    </source>
</evidence>
<dbReference type="EMBL" id="BSDQ01000001">
    <property type="protein sequence ID" value="GLI30033.1"/>
    <property type="molecule type" value="Genomic_DNA"/>
</dbReference>
<protein>
    <submittedName>
        <fullName evidence="2">Uncharacterized protein</fullName>
    </submittedName>
</protein>
<keyword evidence="3" id="KW-1185">Reference proteome</keyword>
<evidence type="ECO:0000256" key="1">
    <source>
        <dbReference type="SAM" id="MobiDB-lite"/>
    </source>
</evidence>